<dbReference type="GO" id="GO:0015288">
    <property type="term" value="F:porin activity"/>
    <property type="evidence" value="ECO:0007669"/>
    <property type="project" value="TreeGrafter"/>
</dbReference>
<dbReference type="AlphaFoldDB" id="A0A068NSS3"/>
<reference evidence="10 11" key="1">
    <citation type="journal article" date="2014" name="PLoS ONE">
        <title>The first complete genome sequence of the class fimbriimonadia in the phylum armatimonadetes.</title>
        <authorList>
            <person name="Hu Z.Y."/>
            <person name="Wang Y.Z."/>
            <person name="Im W.T."/>
            <person name="Wang S.Y."/>
            <person name="Zhao G.P."/>
            <person name="Zheng H.J."/>
            <person name="Quan Z.X."/>
        </authorList>
    </citation>
    <scope>NUCLEOTIDE SEQUENCE [LARGE SCALE GENOMIC DNA]</scope>
    <source>
        <strain evidence="10">Gsoil 348</strain>
    </source>
</reference>
<keyword evidence="3" id="KW-0813">Transport</keyword>
<evidence type="ECO:0000256" key="5">
    <source>
        <dbReference type="ARBA" id="ARBA00022692"/>
    </source>
</evidence>
<keyword evidence="4" id="KW-1134">Transmembrane beta strand</keyword>
<dbReference type="SUPFAM" id="SSF56954">
    <property type="entry name" value="Outer membrane efflux proteins (OEP)"/>
    <property type="match status" value="1"/>
</dbReference>
<feature type="region of interest" description="Disordered" evidence="9">
    <location>
        <begin position="427"/>
        <end position="449"/>
    </location>
</feature>
<evidence type="ECO:0000256" key="3">
    <source>
        <dbReference type="ARBA" id="ARBA00022448"/>
    </source>
</evidence>
<dbReference type="eggNOG" id="COG1538">
    <property type="taxonomic scope" value="Bacteria"/>
</dbReference>
<evidence type="ECO:0000256" key="2">
    <source>
        <dbReference type="ARBA" id="ARBA00007613"/>
    </source>
</evidence>
<dbReference type="GO" id="GO:0009279">
    <property type="term" value="C:cell outer membrane"/>
    <property type="evidence" value="ECO:0007669"/>
    <property type="project" value="UniProtKB-SubCell"/>
</dbReference>
<dbReference type="Proteomes" id="UP000027982">
    <property type="component" value="Chromosome"/>
</dbReference>
<comment type="subcellular location">
    <subcellularLocation>
        <location evidence="1">Cell outer membrane</location>
    </subcellularLocation>
</comment>
<dbReference type="Gene3D" id="1.20.1600.10">
    <property type="entry name" value="Outer membrane efflux proteins (OEP)"/>
    <property type="match status" value="1"/>
</dbReference>
<dbReference type="EMBL" id="CP007139">
    <property type="protein sequence ID" value="AIE86553.1"/>
    <property type="molecule type" value="Genomic_DNA"/>
</dbReference>
<dbReference type="GO" id="GO:0015562">
    <property type="term" value="F:efflux transmembrane transporter activity"/>
    <property type="evidence" value="ECO:0007669"/>
    <property type="project" value="InterPro"/>
</dbReference>
<name>A0A068NSS3_FIMGI</name>
<keyword evidence="6" id="KW-0472">Membrane</keyword>
<dbReference type="InterPro" id="IPR051906">
    <property type="entry name" value="TolC-like"/>
</dbReference>
<keyword evidence="5" id="KW-0812">Transmembrane</keyword>
<evidence type="ECO:0000256" key="4">
    <source>
        <dbReference type="ARBA" id="ARBA00022452"/>
    </source>
</evidence>
<dbReference type="HOGENOM" id="CLU_012817_0_1_0"/>
<evidence type="ECO:0000256" key="8">
    <source>
        <dbReference type="SAM" id="Coils"/>
    </source>
</evidence>
<protein>
    <submittedName>
        <fullName evidence="10">Outer membrane efflux protein</fullName>
    </submittedName>
</protein>
<keyword evidence="11" id="KW-1185">Reference proteome</keyword>
<gene>
    <name evidence="10" type="ORF">OP10G_3185</name>
</gene>
<dbReference type="STRING" id="661478.OP10G_3185"/>
<sequence>MAAVGVALMQLQTPAQAPSGPLTIDQAVAIAQQNAFAVRIQASNVEKSRQRVEETKGNMGPKVGLSATYTRFDQSQTAALGGGGSIVVSPLDQKVGGLAFSLPIDISGNLARTVQAADQSYRAAQQTLRATLNDTRLSARQAYFNVLRASALVGVQQQAVRDAQERLDQGRKLLAGEQVARVDVTRLEAQVAQAETDLITAQNSLQIAKYAFNQTLARPIETPVELVDITALPPLTANVDELVRTGQIERPEVQALVRTLRALGYTVRATEATLNPSLTLGVNYQRQIDAAGFSARPESTNAVLALSIPVFDSGVTRARVRQARQDEQQAKINLEQTELFISQDVRNAVQNLASAQARLRSAISQRQLAEEVFRLARVRQEAAEGTYVEVIDAETSLTQARNAEVGARYDYLVAYSQLQRAVGSDTLAASTASPTTAPQTTASTAGGAR</sequence>
<dbReference type="GO" id="GO:1990281">
    <property type="term" value="C:efflux pump complex"/>
    <property type="evidence" value="ECO:0007669"/>
    <property type="project" value="TreeGrafter"/>
</dbReference>
<comment type="similarity">
    <text evidence="2">Belongs to the outer membrane factor (OMF) (TC 1.B.17) family.</text>
</comment>
<proteinExistence type="inferred from homology"/>
<dbReference type="KEGG" id="fgi:OP10G_3185"/>
<dbReference type="Pfam" id="PF02321">
    <property type="entry name" value="OEP"/>
    <property type="match status" value="2"/>
</dbReference>
<dbReference type="OrthoDB" id="6395775at2"/>
<keyword evidence="7" id="KW-0998">Cell outer membrane</keyword>
<dbReference type="RefSeq" id="WP_025229492.1">
    <property type="nucleotide sequence ID" value="NZ_CP007139.1"/>
</dbReference>
<evidence type="ECO:0000313" key="11">
    <source>
        <dbReference type="Proteomes" id="UP000027982"/>
    </source>
</evidence>
<dbReference type="PANTHER" id="PTHR30026">
    <property type="entry name" value="OUTER MEMBRANE PROTEIN TOLC"/>
    <property type="match status" value="1"/>
</dbReference>
<evidence type="ECO:0000256" key="9">
    <source>
        <dbReference type="SAM" id="MobiDB-lite"/>
    </source>
</evidence>
<accession>A0A068NSS3</accession>
<dbReference type="PANTHER" id="PTHR30026:SF20">
    <property type="entry name" value="OUTER MEMBRANE PROTEIN TOLC"/>
    <property type="match status" value="1"/>
</dbReference>
<evidence type="ECO:0000256" key="6">
    <source>
        <dbReference type="ARBA" id="ARBA00023136"/>
    </source>
</evidence>
<evidence type="ECO:0000256" key="1">
    <source>
        <dbReference type="ARBA" id="ARBA00004442"/>
    </source>
</evidence>
<feature type="coiled-coil region" evidence="8">
    <location>
        <begin position="345"/>
        <end position="372"/>
    </location>
</feature>
<organism evidence="10 11">
    <name type="scientific">Fimbriimonas ginsengisoli Gsoil 348</name>
    <dbReference type="NCBI Taxonomy" id="661478"/>
    <lineage>
        <taxon>Bacteria</taxon>
        <taxon>Bacillati</taxon>
        <taxon>Armatimonadota</taxon>
        <taxon>Fimbriimonadia</taxon>
        <taxon>Fimbriimonadales</taxon>
        <taxon>Fimbriimonadaceae</taxon>
        <taxon>Fimbriimonas</taxon>
    </lineage>
</organism>
<dbReference type="InterPro" id="IPR003423">
    <property type="entry name" value="OMP_efflux"/>
</dbReference>
<evidence type="ECO:0000313" key="10">
    <source>
        <dbReference type="EMBL" id="AIE86553.1"/>
    </source>
</evidence>
<keyword evidence="8" id="KW-0175">Coiled coil</keyword>
<evidence type="ECO:0000256" key="7">
    <source>
        <dbReference type="ARBA" id="ARBA00023237"/>
    </source>
</evidence>